<evidence type="ECO:0000313" key="2">
    <source>
        <dbReference type="Proteomes" id="UP000596130"/>
    </source>
</evidence>
<dbReference type="RefSeq" id="WP_198502837.1">
    <property type="nucleotide sequence ID" value="NZ_CP065959.1"/>
</dbReference>
<name>A0A7T4PGK4_9ACTN</name>
<evidence type="ECO:0000313" key="1">
    <source>
        <dbReference type="EMBL" id="QQC89744.1"/>
    </source>
</evidence>
<organism evidence="1 2">
    <name type="scientific">Streptomyces alfalfae</name>
    <dbReference type="NCBI Taxonomy" id="1642299"/>
    <lineage>
        <taxon>Bacteria</taxon>
        <taxon>Bacillati</taxon>
        <taxon>Actinomycetota</taxon>
        <taxon>Actinomycetes</taxon>
        <taxon>Kitasatosporales</taxon>
        <taxon>Streptomycetaceae</taxon>
        <taxon>Streptomyces</taxon>
    </lineage>
</organism>
<dbReference type="EMBL" id="CP065959">
    <property type="protein sequence ID" value="QQC89744.1"/>
    <property type="molecule type" value="Genomic_DNA"/>
</dbReference>
<dbReference type="Proteomes" id="UP000596130">
    <property type="component" value="Chromosome"/>
</dbReference>
<protein>
    <submittedName>
        <fullName evidence="1">Uncharacterized protein</fullName>
    </submittedName>
</protein>
<proteinExistence type="predicted"/>
<sequence length="75" mass="8333">MPEAPVRTVAPAPPRPPVAATVRQWYGPLSGSASRTVRPYLVAWEGEETSRLRRDALWHAAYDVGLDVHRTLEVV</sequence>
<accession>A0A7T4PGK4</accession>
<reference evidence="1 2" key="1">
    <citation type="submission" date="2020-12" db="EMBL/GenBank/DDBJ databases">
        <title>Identification and biosynthesis of polyene macrolides produced by Streptomyces alfalfae Men-myco-93-63.</title>
        <authorList>
            <person name="Liu D."/>
            <person name="Li Y."/>
            <person name="Liu L."/>
            <person name="Han X."/>
            <person name="Shen F."/>
        </authorList>
    </citation>
    <scope>NUCLEOTIDE SEQUENCE [LARGE SCALE GENOMIC DNA]</scope>
    <source>
        <strain evidence="1 2">Men-myco-93-63</strain>
    </source>
</reference>
<gene>
    <name evidence="1" type="ORF">I8755_15940</name>
</gene>
<dbReference type="AlphaFoldDB" id="A0A7T4PGK4"/>